<gene>
    <name evidence="2" type="ORF">NDK47_22355</name>
</gene>
<evidence type="ECO:0000256" key="1">
    <source>
        <dbReference type="SAM" id="MobiDB-lite"/>
    </source>
</evidence>
<sequence length="118" mass="13931">MARQMNAGDERMTPEFMEWLKTKDVSRKKLRRNPELLEQYHQEWTASTKKRRRGLRSRRQNRNQIESQGQSETRSSFKLPNLDVGQILNGIQVATQVMKSFQGLNLFGSTPKMFDRPF</sequence>
<keyword evidence="3" id="KW-1185">Reference proteome</keyword>
<proteinExistence type="predicted"/>
<feature type="compositionally biased region" description="Basic residues" evidence="1">
    <location>
        <begin position="48"/>
        <end position="61"/>
    </location>
</feature>
<feature type="compositionally biased region" description="Polar residues" evidence="1">
    <location>
        <begin position="63"/>
        <end position="78"/>
    </location>
</feature>
<evidence type="ECO:0000313" key="2">
    <source>
        <dbReference type="EMBL" id="USG64837.1"/>
    </source>
</evidence>
<dbReference type="EMBL" id="CP098755">
    <property type="protein sequence ID" value="USG64837.1"/>
    <property type="molecule type" value="Genomic_DNA"/>
</dbReference>
<accession>A0ABY4WCP6</accession>
<name>A0ABY4WCP6_9BACL</name>
<dbReference type="RefSeq" id="WP_251871946.1">
    <property type="nucleotide sequence ID" value="NZ_CP098755.1"/>
</dbReference>
<protein>
    <submittedName>
        <fullName evidence="2">Uncharacterized protein</fullName>
    </submittedName>
</protein>
<evidence type="ECO:0000313" key="3">
    <source>
        <dbReference type="Proteomes" id="UP001056500"/>
    </source>
</evidence>
<dbReference type="Proteomes" id="UP001056500">
    <property type="component" value="Chromosome"/>
</dbReference>
<reference evidence="2" key="1">
    <citation type="submission" date="2022-06" db="EMBL/GenBank/DDBJ databases">
        <title>Genome sequencing of Brevibacillus sp. BB3-R1.</title>
        <authorList>
            <person name="Heo J."/>
            <person name="Lee D."/>
            <person name="Won M."/>
            <person name="Han B.-H."/>
            <person name="Hong S.-B."/>
            <person name="Kwon S.-W."/>
        </authorList>
    </citation>
    <scope>NUCLEOTIDE SEQUENCE</scope>
    <source>
        <strain evidence="2">BB3-R1</strain>
    </source>
</reference>
<feature type="compositionally biased region" description="Basic and acidic residues" evidence="1">
    <location>
        <begin position="30"/>
        <end position="41"/>
    </location>
</feature>
<organism evidence="2 3">
    <name type="scientific">Brevibacillus ruminantium</name>
    <dbReference type="NCBI Taxonomy" id="2950604"/>
    <lineage>
        <taxon>Bacteria</taxon>
        <taxon>Bacillati</taxon>
        <taxon>Bacillota</taxon>
        <taxon>Bacilli</taxon>
        <taxon>Bacillales</taxon>
        <taxon>Paenibacillaceae</taxon>
        <taxon>Brevibacillus</taxon>
    </lineage>
</organism>
<feature type="region of interest" description="Disordered" evidence="1">
    <location>
        <begin position="30"/>
        <end position="79"/>
    </location>
</feature>